<reference evidence="4" key="1">
    <citation type="journal article" date="2019" name="Int. J. Syst. Evol. Microbiol.">
        <title>The Global Catalogue of Microorganisms (GCM) 10K type strain sequencing project: providing services to taxonomists for standard genome sequencing and annotation.</title>
        <authorList>
            <consortium name="The Broad Institute Genomics Platform"/>
            <consortium name="The Broad Institute Genome Sequencing Center for Infectious Disease"/>
            <person name="Wu L."/>
            <person name="Ma J."/>
        </authorList>
    </citation>
    <scope>NUCLEOTIDE SEQUENCE [LARGE SCALE GENOMIC DNA]</scope>
    <source>
        <strain evidence="4">NBRC 103627</strain>
    </source>
</reference>
<feature type="domain" description="GmrSD restriction endonucleases C-terminal" evidence="2">
    <location>
        <begin position="428"/>
        <end position="567"/>
    </location>
</feature>
<evidence type="ECO:0000313" key="3">
    <source>
        <dbReference type="EMBL" id="MFC4476248.1"/>
    </source>
</evidence>
<comment type="caution">
    <text evidence="3">The sequence shown here is derived from an EMBL/GenBank/DDBJ whole genome shotgun (WGS) entry which is preliminary data.</text>
</comment>
<dbReference type="InterPro" id="IPR004919">
    <property type="entry name" value="GmrSD_N"/>
</dbReference>
<dbReference type="PANTHER" id="PTHR35149:SF1">
    <property type="entry name" value="DUF5655 DOMAIN-CONTAINING PROTEIN"/>
    <property type="match status" value="1"/>
</dbReference>
<dbReference type="Pfam" id="PF03235">
    <property type="entry name" value="GmrSD_N"/>
    <property type="match status" value="1"/>
</dbReference>
<dbReference type="Proteomes" id="UP001596003">
    <property type="component" value="Unassembled WGS sequence"/>
</dbReference>
<name>A0ABV8Z9C2_9FLAO</name>
<evidence type="ECO:0000313" key="4">
    <source>
        <dbReference type="Proteomes" id="UP001596003"/>
    </source>
</evidence>
<dbReference type="EMBL" id="JBHSFY010000002">
    <property type="protein sequence ID" value="MFC4476248.1"/>
    <property type="molecule type" value="Genomic_DNA"/>
</dbReference>
<organism evidence="3 4">
    <name type="scientific">Flavobacterium chungangensis</name>
    <dbReference type="NCBI Taxonomy" id="2708132"/>
    <lineage>
        <taxon>Bacteria</taxon>
        <taxon>Pseudomonadati</taxon>
        <taxon>Bacteroidota</taxon>
        <taxon>Flavobacteriia</taxon>
        <taxon>Flavobacteriales</taxon>
        <taxon>Flavobacteriaceae</taxon>
        <taxon>Flavobacterium</taxon>
    </lineage>
</organism>
<feature type="domain" description="GmrSD restriction endonucleases N-terminal" evidence="1">
    <location>
        <begin position="12"/>
        <end position="229"/>
    </location>
</feature>
<evidence type="ECO:0000259" key="2">
    <source>
        <dbReference type="Pfam" id="PF07510"/>
    </source>
</evidence>
<dbReference type="Pfam" id="PF07510">
    <property type="entry name" value="GmrSD_C"/>
    <property type="match status" value="1"/>
</dbReference>
<dbReference type="InterPro" id="IPR011089">
    <property type="entry name" value="GmrSD_C"/>
</dbReference>
<proteinExistence type="predicted"/>
<dbReference type="RefSeq" id="WP_379795427.1">
    <property type="nucleotide sequence ID" value="NZ_JBHSFY010000002.1"/>
</dbReference>
<gene>
    <name evidence="3" type="ORF">ACFO3N_04160</name>
</gene>
<evidence type="ECO:0000259" key="1">
    <source>
        <dbReference type="Pfam" id="PF03235"/>
    </source>
</evidence>
<sequence>MNFTRPELLSLYDLLTNRLFQIPDYQRTYSWRKKQRRDLFNDIIKIREKDKEHFMATLVCLSKNKRQIGGSRFDVLDIVDGQQRITSLIILLKSLCFMLESGNKEEKDIADDLKKLLVKEKDETIILLQTNHDTSNVFSEYLRNNSKPSISDLSIEAERNLSDAFSESEIFVKSWGEKWGLSSLYQIIMDKLKFILHIIEDEGIVYTVFEVLNSRGLDVDWLDKCKSLLLGIVYEVTEDKSTINSTMIELHTIWSNIYRTIGLNEIHGDEIIRFAATLLNQNNLSKSLSAQESLDFIRTYCGDKPRKVVYVSNWLLKVSKELLIIRQNPFLDAVTKISHVRLLKLAIELREDFSEDEKKELRIIWEKVSFRIFGIAGKDSRSKVGEYVKLSQNIFRKQQIINEQKIAFPKDDIKRAIKNLGSEFEISEIIREIKDKDLYEANNWKDELRYFFYKYETYLNAKKGYNFPEIVWIHIWKSSLNQTIEHIYPQSPSSNWQKLPPNNIHRLGNLTIVTPEINSEAYNKSFINKKVAYRKENRLLSLQKIVEEYDEWDIKNIERREEELINWAIAEWG</sequence>
<keyword evidence="4" id="KW-1185">Reference proteome</keyword>
<protein>
    <submittedName>
        <fullName evidence="3">DUF262 domain-containing protein</fullName>
    </submittedName>
</protein>
<dbReference type="PANTHER" id="PTHR35149">
    <property type="entry name" value="SLL5132 PROTEIN"/>
    <property type="match status" value="1"/>
</dbReference>
<accession>A0ABV8Z9C2</accession>